<accession>A0AAD5MQJ7</accession>
<organism evidence="5 6">
    <name type="scientific">Parelaphostrongylus tenuis</name>
    <name type="common">Meningeal worm</name>
    <dbReference type="NCBI Taxonomy" id="148309"/>
    <lineage>
        <taxon>Eukaryota</taxon>
        <taxon>Metazoa</taxon>
        <taxon>Ecdysozoa</taxon>
        <taxon>Nematoda</taxon>
        <taxon>Chromadorea</taxon>
        <taxon>Rhabditida</taxon>
        <taxon>Rhabditina</taxon>
        <taxon>Rhabditomorpha</taxon>
        <taxon>Strongyloidea</taxon>
        <taxon>Metastrongylidae</taxon>
        <taxon>Parelaphostrongylus</taxon>
    </lineage>
</organism>
<keyword evidence="3" id="KW-1015">Disulfide bond</keyword>
<evidence type="ECO:0000313" key="5">
    <source>
        <dbReference type="EMBL" id="KAJ1352957.1"/>
    </source>
</evidence>
<dbReference type="Proteomes" id="UP001196413">
    <property type="component" value="Unassembled WGS sequence"/>
</dbReference>
<feature type="domain" description="Kazal-like" evidence="4">
    <location>
        <begin position="10"/>
        <end position="57"/>
    </location>
</feature>
<proteinExistence type="predicted"/>
<dbReference type="EMBL" id="JAHQIW010001572">
    <property type="protein sequence ID" value="KAJ1352957.1"/>
    <property type="molecule type" value="Genomic_DNA"/>
</dbReference>
<dbReference type="Pfam" id="PF07648">
    <property type="entry name" value="Kazal_2"/>
    <property type="match status" value="4"/>
</dbReference>
<reference evidence="5" key="1">
    <citation type="submission" date="2021-06" db="EMBL/GenBank/DDBJ databases">
        <title>Parelaphostrongylus tenuis whole genome reference sequence.</title>
        <authorList>
            <person name="Garwood T.J."/>
            <person name="Larsen P.A."/>
            <person name="Fountain-Jones N.M."/>
            <person name="Garbe J.R."/>
            <person name="Macchietto M.G."/>
            <person name="Kania S.A."/>
            <person name="Gerhold R.W."/>
            <person name="Richards J.E."/>
            <person name="Wolf T.M."/>
        </authorList>
    </citation>
    <scope>NUCLEOTIDE SEQUENCE</scope>
    <source>
        <strain evidence="5">MNPRO001-30</strain>
        <tissue evidence="5">Meninges</tissue>
    </source>
</reference>
<dbReference type="SMART" id="SM00280">
    <property type="entry name" value="KAZAL"/>
    <property type="match status" value="4"/>
</dbReference>
<keyword evidence="1 5" id="KW-0646">Protease inhibitor</keyword>
<dbReference type="FunFam" id="3.30.60.30:FF:000040">
    <property type="entry name" value="Agrin, putative"/>
    <property type="match status" value="1"/>
</dbReference>
<gene>
    <name evidence="5" type="primary">AGR-1_2</name>
    <name evidence="5" type="ORF">KIN20_009473</name>
</gene>
<evidence type="ECO:0000256" key="1">
    <source>
        <dbReference type="ARBA" id="ARBA00022690"/>
    </source>
</evidence>
<evidence type="ECO:0000256" key="3">
    <source>
        <dbReference type="ARBA" id="ARBA00023157"/>
    </source>
</evidence>
<comment type="caution">
    <text evidence="5">The sequence shown here is derived from an EMBL/GenBank/DDBJ whole genome shotgun (WGS) entry which is preliminary data.</text>
</comment>
<feature type="domain" description="Kazal-like" evidence="4">
    <location>
        <begin position="143"/>
        <end position="202"/>
    </location>
</feature>
<dbReference type="CDD" id="cd00104">
    <property type="entry name" value="KAZAL_FS"/>
    <property type="match status" value="4"/>
</dbReference>
<keyword evidence="2 5" id="KW-0722">Serine protease inhibitor</keyword>
<dbReference type="InterPro" id="IPR036058">
    <property type="entry name" value="Kazal_dom_sf"/>
</dbReference>
<keyword evidence="6" id="KW-1185">Reference proteome</keyword>
<feature type="domain" description="Kazal-like" evidence="4">
    <location>
        <begin position="62"/>
        <end position="128"/>
    </location>
</feature>
<sequence length="301" mass="32381">MNSVRRPECRCSEQCPLHYDPICADNGLTYTNECVMHVAACKEDLVLSVYKKGKCSGAGLCASFVCNSPLVCAVIDGRPSCVCPDCADELREVCASDGRTYSNECKMLRDACETGVTLFVKYNGICEGCEKKNCQYYSTCVSENGKAECRCPTECNRNVASGQTKPVCGTDGVTYSSECHLKMSACQQTKFIVVAFEGKCDACTSIECGFGEECHRGNCVCSYQCSPSPPSSARVCGEDGVLYASDCHRQLAACRRGSPIAVMPLTHCHLAVAALNGEMPLKRAGDNLKDSLTIVLWMAGA</sequence>
<dbReference type="Gene3D" id="3.30.60.30">
    <property type="match status" value="4"/>
</dbReference>
<dbReference type="PANTHER" id="PTHR10913">
    <property type="entry name" value="FOLLISTATIN-RELATED"/>
    <property type="match status" value="1"/>
</dbReference>
<dbReference type="GO" id="GO:0005576">
    <property type="term" value="C:extracellular region"/>
    <property type="evidence" value="ECO:0007669"/>
    <property type="project" value="TreeGrafter"/>
</dbReference>
<evidence type="ECO:0000313" key="6">
    <source>
        <dbReference type="Proteomes" id="UP001196413"/>
    </source>
</evidence>
<dbReference type="SUPFAM" id="SSF100895">
    <property type="entry name" value="Kazal-type serine protease inhibitors"/>
    <property type="match status" value="4"/>
</dbReference>
<evidence type="ECO:0000256" key="2">
    <source>
        <dbReference type="ARBA" id="ARBA00022900"/>
    </source>
</evidence>
<dbReference type="GO" id="GO:0030154">
    <property type="term" value="P:cell differentiation"/>
    <property type="evidence" value="ECO:0007669"/>
    <property type="project" value="TreeGrafter"/>
</dbReference>
<name>A0AAD5MQJ7_PARTN</name>
<dbReference type="InterPro" id="IPR050653">
    <property type="entry name" value="Prot_Inhib_GrowthFact_Antg"/>
</dbReference>
<dbReference type="AlphaFoldDB" id="A0AAD5MQJ7"/>
<protein>
    <submittedName>
        <fullName evidence="5">Kazal-type serine protease inhibitor domain</fullName>
    </submittedName>
</protein>
<dbReference type="InterPro" id="IPR002350">
    <property type="entry name" value="Kazal_dom"/>
</dbReference>
<evidence type="ECO:0000259" key="4">
    <source>
        <dbReference type="PROSITE" id="PS51465"/>
    </source>
</evidence>
<dbReference type="PROSITE" id="PS51465">
    <property type="entry name" value="KAZAL_2"/>
    <property type="match status" value="3"/>
</dbReference>
<dbReference type="PANTHER" id="PTHR10913:SF45">
    <property type="entry name" value="FOLLISTATIN, ISOFORM A-RELATED"/>
    <property type="match status" value="1"/>
</dbReference>
<dbReference type="GO" id="GO:0004867">
    <property type="term" value="F:serine-type endopeptidase inhibitor activity"/>
    <property type="evidence" value="ECO:0007669"/>
    <property type="project" value="UniProtKB-KW"/>
</dbReference>